<evidence type="ECO:0000256" key="3">
    <source>
        <dbReference type="ARBA" id="ARBA00022692"/>
    </source>
</evidence>
<keyword evidence="2" id="KW-0813">Transport</keyword>
<dbReference type="InterPro" id="IPR000175">
    <property type="entry name" value="Na/ntran_symport"/>
</dbReference>
<feature type="transmembrane region" description="Helical" evidence="6">
    <location>
        <begin position="150"/>
        <end position="172"/>
    </location>
</feature>
<evidence type="ECO:0000256" key="1">
    <source>
        <dbReference type="ARBA" id="ARBA00004141"/>
    </source>
</evidence>
<dbReference type="Pfam" id="PF00209">
    <property type="entry name" value="SNF"/>
    <property type="match status" value="2"/>
</dbReference>
<keyword evidence="3 6" id="KW-0812">Transmembrane</keyword>
<feature type="transmembrane region" description="Helical" evidence="6">
    <location>
        <begin position="336"/>
        <end position="361"/>
    </location>
</feature>
<evidence type="ECO:0000313" key="7">
    <source>
        <dbReference type="EMBL" id="OGK01120.1"/>
    </source>
</evidence>
<comment type="subcellular location">
    <subcellularLocation>
        <location evidence="1">Membrane</location>
        <topology evidence="1">Multi-pass membrane protein</topology>
    </subcellularLocation>
</comment>
<feature type="transmembrane region" description="Helical" evidence="6">
    <location>
        <begin position="184"/>
        <end position="205"/>
    </location>
</feature>
<feature type="transmembrane region" description="Helical" evidence="6">
    <location>
        <begin position="402"/>
        <end position="424"/>
    </location>
</feature>
<dbReference type="PANTHER" id="PTHR42948:SF1">
    <property type="entry name" value="TRANSPORTER"/>
    <property type="match status" value="1"/>
</dbReference>
<dbReference type="PROSITE" id="PS50267">
    <property type="entry name" value="NA_NEUROTRAN_SYMP_3"/>
    <property type="match status" value="1"/>
</dbReference>
<reference evidence="7 8" key="1">
    <citation type="journal article" date="2016" name="Nat. Commun.">
        <title>Thousands of microbial genomes shed light on interconnected biogeochemical processes in an aquifer system.</title>
        <authorList>
            <person name="Anantharaman K."/>
            <person name="Brown C.T."/>
            <person name="Hug L.A."/>
            <person name="Sharon I."/>
            <person name="Castelle C.J."/>
            <person name="Probst A.J."/>
            <person name="Thomas B.C."/>
            <person name="Singh A."/>
            <person name="Wilkins M.J."/>
            <person name="Karaoz U."/>
            <person name="Brodie E.L."/>
            <person name="Williams K.H."/>
            <person name="Hubbard S.S."/>
            <person name="Banfield J.F."/>
        </authorList>
    </citation>
    <scope>NUCLEOTIDE SEQUENCE [LARGE SCALE GENOMIC DNA]</scope>
</reference>
<evidence type="ECO:0000256" key="2">
    <source>
        <dbReference type="ARBA" id="ARBA00022448"/>
    </source>
</evidence>
<dbReference type="GO" id="GO:0016020">
    <property type="term" value="C:membrane"/>
    <property type="evidence" value="ECO:0007669"/>
    <property type="project" value="UniProtKB-SubCell"/>
</dbReference>
<evidence type="ECO:0000256" key="4">
    <source>
        <dbReference type="ARBA" id="ARBA00022989"/>
    </source>
</evidence>
<organism evidence="7 8">
    <name type="scientific">Candidatus Raymondbacteria bacterium RIFOXYD12_FULL_49_13</name>
    <dbReference type="NCBI Taxonomy" id="1817890"/>
    <lineage>
        <taxon>Bacteria</taxon>
        <taxon>Raymondiibacteriota</taxon>
    </lineage>
</organism>
<dbReference type="PANTHER" id="PTHR42948">
    <property type="entry name" value="TRANSPORTER"/>
    <property type="match status" value="1"/>
</dbReference>
<evidence type="ECO:0000256" key="6">
    <source>
        <dbReference type="SAM" id="Phobius"/>
    </source>
</evidence>
<feature type="transmembrane region" description="Helical" evidence="6">
    <location>
        <begin position="373"/>
        <end position="390"/>
    </location>
</feature>
<dbReference type="InterPro" id="IPR037272">
    <property type="entry name" value="SNS_sf"/>
</dbReference>
<evidence type="ECO:0000256" key="5">
    <source>
        <dbReference type="ARBA" id="ARBA00023136"/>
    </source>
</evidence>
<comment type="caution">
    <text evidence="7">The sequence shown here is derived from an EMBL/GenBank/DDBJ whole genome shotgun (WGS) entry which is preliminary data.</text>
</comment>
<dbReference type="SUPFAM" id="SSF161070">
    <property type="entry name" value="SNF-like"/>
    <property type="match status" value="1"/>
</dbReference>
<protein>
    <submittedName>
        <fullName evidence="7">Sodium:calcium symporter</fullName>
    </submittedName>
</protein>
<keyword evidence="5 6" id="KW-0472">Membrane</keyword>
<dbReference type="NCBIfam" id="NF037979">
    <property type="entry name" value="Na_transp"/>
    <property type="match status" value="1"/>
</dbReference>
<dbReference type="AlphaFoldDB" id="A0A1F7F374"/>
<gene>
    <name evidence="7" type="ORF">A2519_20370</name>
</gene>
<dbReference type="PRINTS" id="PR00176">
    <property type="entry name" value="NANEUSMPORT"/>
</dbReference>
<keyword evidence="4 6" id="KW-1133">Transmembrane helix</keyword>
<feature type="transmembrane region" description="Helical" evidence="6">
    <location>
        <begin position="482"/>
        <end position="503"/>
    </location>
</feature>
<feature type="transmembrane region" description="Helical" evidence="6">
    <location>
        <begin position="43"/>
        <end position="63"/>
    </location>
</feature>
<feature type="transmembrane region" description="Helical" evidence="6">
    <location>
        <begin position="444"/>
        <end position="466"/>
    </location>
</feature>
<feature type="transmembrane region" description="Helical" evidence="6">
    <location>
        <begin position="283"/>
        <end position="301"/>
    </location>
</feature>
<sequence length="519" mass="56394">MASENWGSKLGVILAVAGSAVGLGNFLRFPGQAVANGGGAFMIPYFISFLLLGIPICWLEWALGRYGGRQGHNSPPGIFYTLSRHPSAKYLGVFAILIPMVIYMYYVYIESWCLGYAFHFLKGTLSLGKDPAAYGVFFEQYVGMGANGSLFSGTGMGTLFFLAIAFFLNFVLVYRGITKGIEAFCKIAMPLLLFCAVIILVRVLTLGTPDPLLPNQNVFNGLGFMWNPDFSRLTEGKVWMAAAGQIFFSLSVGFGLILTYSSYVKKDDDVVLSGLTASSTNEFSEVILGGLITIPAAYIFLGAAPIEKIAGSTLGLGFYTIPVVFNYMHFGQFFGFLWFFLLFLAALTSSISMLQPAIAFIEQAFGVGRKASVAGLGVVTAFGTLAVIYLSKNLAALDTMDFWVGTAFIYLSATVMVIFFSWVFGIEKGLVEANRGASFPIPRWVGFVMKYVTPLYLIAIFCLWVYNSAGAYVQAALENPDVLVTLIGLGLLFLFILIMIKLAGKRWAKTDARGPEGAL</sequence>
<dbReference type="Proteomes" id="UP000179243">
    <property type="component" value="Unassembled WGS sequence"/>
</dbReference>
<accession>A0A1F7F374</accession>
<evidence type="ECO:0000313" key="8">
    <source>
        <dbReference type="Proteomes" id="UP000179243"/>
    </source>
</evidence>
<dbReference type="EMBL" id="MFYX01000132">
    <property type="protein sequence ID" value="OGK01120.1"/>
    <property type="molecule type" value="Genomic_DNA"/>
</dbReference>
<proteinExistence type="predicted"/>
<feature type="transmembrane region" description="Helical" evidence="6">
    <location>
        <begin position="239"/>
        <end position="263"/>
    </location>
</feature>
<feature type="transmembrane region" description="Helical" evidence="6">
    <location>
        <begin position="90"/>
        <end position="109"/>
    </location>
</feature>
<name>A0A1F7F374_UNCRA</name>